<organism evidence="2 3">
    <name type="scientific">Lomentospora prolificans</name>
    <dbReference type="NCBI Taxonomy" id="41688"/>
    <lineage>
        <taxon>Eukaryota</taxon>
        <taxon>Fungi</taxon>
        <taxon>Dikarya</taxon>
        <taxon>Ascomycota</taxon>
        <taxon>Pezizomycotina</taxon>
        <taxon>Sordariomycetes</taxon>
        <taxon>Hypocreomycetidae</taxon>
        <taxon>Microascales</taxon>
        <taxon>Microascaceae</taxon>
        <taxon>Lomentospora</taxon>
    </lineage>
</organism>
<evidence type="ECO:0000259" key="1">
    <source>
        <dbReference type="Pfam" id="PF22749"/>
    </source>
</evidence>
<feature type="domain" description="Arb2" evidence="1">
    <location>
        <begin position="15"/>
        <end position="294"/>
    </location>
</feature>
<dbReference type="InterPro" id="IPR048263">
    <property type="entry name" value="Arb2"/>
</dbReference>
<dbReference type="AlphaFoldDB" id="A0A2N3NAG2"/>
<gene>
    <name evidence="2" type="ORF">jhhlp_004050</name>
</gene>
<keyword evidence="3" id="KW-1185">Reference proteome</keyword>
<reference evidence="2 3" key="1">
    <citation type="journal article" date="2017" name="G3 (Bethesda)">
        <title>First Draft Genome Sequence of the Pathogenic Fungus Lomentospora prolificans (Formerly Scedosporium prolificans).</title>
        <authorList>
            <person name="Luo R."/>
            <person name="Zimin A."/>
            <person name="Workman R."/>
            <person name="Fan Y."/>
            <person name="Pertea G."/>
            <person name="Grossman N."/>
            <person name="Wear M.P."/>
            <person name="Jia B."/>
            <person name="Miller H."/>
            <person name="Casadevall A."/>
            <person name="Timp W."/>
            <person name="Zhang S.X."/>
            <person name="Salzberg S.L."/>
        </authorList>
    </citation>
    <scope>NUCLEOTIDE SEQUENCE [LARGE SCALE GENOMIC DNA]</scope>
    <source>
        <strain evidence="2 3">JHH-5317</strain>
    </source>
</reference>
<dbReference type="PANTHER" id="PTHR21357:SF4">
    <property type="entry name" value="FAM172 FAMILY PROTEIN HOMOLOG CG10038"/>
    <property type="match status" value="1"/>
</dbReference>
<dbReference type="GO" id="GO:0035197">
    <property type="term" value="F:siRNA binding"/>
    <property type="evidence" value="ECO:0007669"/>
    <property type="project" value="TreeGrafter"/>
</dbReference>
<name>A0A2N3NAG2_9PEZI</name>
<accession>A0A2N3NAG2</accession>
<dbReference type="InParanoid" id="A0A2N3NAG2"/>
<dbReference type="Proteomes" id="UP000233524">
    <property type="component" value="Unassembled WGS sequence"/>
</dbReference>
<dbReference type="VEuPathDB" id="FungiDB:jhhlp_004050"/>
<evidence type="ECO:0000313" key="2">
    <source>
        <dbReference type="EMBL" id="PKS09435.1"/>
    </source>
</evidence>
<sequence>MFYRSWSGLPEDVDFPCDLRALGYFVNDEDEIRNIENPNTYFRYHIDILDRVNDRQRFAFNSAIEDIIHDRLKKEGLEKIRLPWDVEADKAHIPIFASSDIKTKSRVIIIFGETSQMLGALALRIVNGRGGIDKGSLVSIVRKIKDQHCSADDENSPGIILANLGQTFWWPEGKKALELGRWLSTPAPSMVQTYRILRHDVNLILGNEDHGRHVKYIFDEVLNVLVSPAAKVDIIGIGDGANAVVDFLDFGFSWAIFGPRLNSIVLLGGSHHVDMLRCDGFKRFLETRARAYIVEGSVAVNMPLSTHLGNGDYPGHTAFGCPVYSSGEPHYVECILPRAGDHILKWIQEVADKEDYINDPELVVAEFNKEDPKSADESADDGWVSVPEEEKPLVSFADAQALADEVRLLRMWDKFRKTGKFEPV</sequence>
<dbReference type="InterPro" id="IPR053858">
    <property type="entry name" value="Arb2_dom"/>
</dbReference>
<protein>
    <recommendedName>
        <fullName evidence="1">Arb2 domain-containing protein</fullName>
    </recommendedName>
</protein>
<dbReference type="PANTHER" id="PTHR21357">
    <property type="entry name" value="FAM172 FAMILY PROTEIN HOMOLOG CG10038"/>
    <property type="match status" value="1"/>
</dbReference>
<comment type="caution">
    <text evidence="2">The sequence shown here is derived from an EMBL/GenBank/DDBJ whole genome shotgun (WGS) entry which is preliminary data.</text>
</comment>
<dbReference type="Pfam" id="PF22749">
    <property type="entry name" value="Arb2"/>
    <property type="match status" value="1"/>
</dbReference>
<evidence type="ECO:0000313" key="3">
    <source>
        <dbReference type="Proteomes" id="UP000233524"/>
    </source>
</evidence>
<dbReference type="GO" id="GO:0031048">
    <property type="term" value="P:regulatory ncRNA-mediated heterochromatin formation"/>
    <property type="evidence" value="ECO:0007669"/>
    <property type="project" value="TreeGrafter"/>
</dbReference>
<dbReference type="EMBL" id="NLAX01000010">
    <property type="protein sequence ID" value="PKS09435.1"/>
    <property type="molecule type" value="Genomic_DNA"/>
</dbReference>
<dbReference type="OrthoDB" id="421951at2759"/>
<proteinExistence type="predicted"/>
<dbReference type="GO" id="GO:0005634">
    <property type="term" value="C:nucleus"/>
    <property type="evidence" value="ECO:0007669"/>
    <property type="project" value="TreeGrafter"/>
</dbReference>
<dbReference type="STRING" id="41688.A0A2N3NAG2"/>